<gene>
    <name evidence="1" type="ORF">EHV15_36250</name>
</gene>
<dbReference type="RefSeq" id="WP_128636122.1">
    <property type="nucleotide sequence ID" value="NZ_RRCN01000003.1"/>
</dbReference>
<keyword evidence="2" id="KW-1185">Reference proteome</keyword>
<protein>
    <submittedName>
        <fullName evidence="1">Uncharacterized protein</fullName>
    </submittedName>
</protein>
<sequence length="70" mass="7698">MKDTRKNIKAAPAVKAAIESIRMELGVKTESHALAYLAAMYSDMKGRKITLGDHQSYLSAAEEVNNQISM</sequence>
<evidence type="ECO:0000313" key="1">
    <source>
        <dbReference type="EMBL" id="RRJ54015.1"/>
    </source>
</evidence>
<accession>A0A3P3T7J6</accession>
<dbReference type="AlphaFoldDB" id="A0A3P3T7J6"/>
<dbReference type="Proteomes" id="UP000267017">
    <property type="component" value="Unassembled WGS sequence"/>
</dbReference>
<proteinExistence type="predicted"/>
<comment type="caution">
    <text evidence="1">The sequence shown here is derived from an EMBL/GenBank/DDBJ whole genome shotgun (WGS) entry which is preliminary data.</text>
</comment>
<dbReference type="OrthoDB" id="2679324at2"/>
<dbReference type="EMBL" id="RRCN01000003">
    <property type="protein sequence ID" value="RRJ54015.1"/>
    <property type="molecule type" value="Genomic_DNA"/>
</dbReference>
<name>A0A3P3T7J6_9BACL</name>
<evidence type="ECO:0000313" key="2">
    <source>
        <dbReference type="Proteomes" id="UP000267017"/>
    </source>
</evidence>
<reference evidence="1 2" key="1">
    <citation type="submission" date="2018-11" db="EMBL/GenBank/DDBJ databases">
        <title>Genome sequencing of Paenibacillus sp. KCOM 3021 (= ChDC PVNT-B20).</title>
        <authorList>
            <person name="Kook J.-K."/>
            <person name="Park S.-N."/>
            <person name="Lim Y.K."/>
        </authorList>
    </citation>
    <scope>NUCLEOTIDE SEQUENCE [LARGE SCALE GENOMIC DNA]</scope>
    <source>
        <strain evidence="1 2">KCOM 3021</strain>
    </source>
</reference>
<organism evidence="1 2">
    <name type="scientific">Paenibacillus oralis</name>
    <dbReference type="NCBI Taxonomy" id="2490856"/>
    <lineage>
        <taxon>Bacteria</taxon>
        <taxon>Bacillati</taxon>
        <taxon>Bacillota</taxon>
        <taxon>Bacilli</taxon>
        <taxon>Bacillales</taxon>
        <taxon>Paenibacillaceae</taxon>
        <taxon>Paenibacillus</taxon>
    </lineage>
</organism>